<name>Q8RM76_BACFG</name>
<sequence length="109" mass="12374">MSLQRTDKLNLSFAKFHRNPAVRLKIDSISNVPCMTGVCTFPINSKDKFLFTLNVLSSVPLNTHFLRLKGMSKKSSQRWCICIPTKVNRESSQFPTLKGNMIFAPHTCI</sequence>
<proteinExistence type="predicted"/>
<organism evidence="1">
    <name type="scientific">Bacteroides fragilis</name>
    <dbReference type="NCBI Taxonomy" id="817"/>
    <lineage>
        <taxon>Bacteria</taxon>
        <taxon>Pseudomonadati</taxon>
        <taxon>Bacteroidota</taxon>
        <taxon>Bacteroidia</taxon>
        <taxon>Bacteroidales</taxon>
        <taxon>Bacteroidaceae</taxon>
        <taxon>Bacteroides</taxon>
    </lineage>
</organism>
<protein>
    <submittedName>
        <fullName evidence="1">Uncharacterized protein</fullName>
    </submittedName>
</protein>
<accession>Q8RM76</accession>
<evidence type="ECO:0000313" key="1">
    <source>
        <dbReference type="EMBL" id="AAL29922.1"/>
    </source>
</evidence>
<dbReference type="AlphaFoldDB" id="Q8RM76"/>
<dbReference type="EMBL" id="AY053505">
    <property type="protein sequence ID" value="AAL29922.1"/>
    <property type="molecule type" value="Genomic_DNA"/>
</dbReference>
<reference evidence="1" key="1">
    <citation type="journal article" date="2002" name="J. Bacteriol.">
        <title>Isolation and characterization of cLV25, a Bacteroides fragilis chromosomal transfer factor resembling multiple Bacteroides sp. mobilizable transposons.</title>
        <authorList>
            <person name="Bass K.A."/>
            <person name="Hecht D.W."/>
        </authorList>
    </citation>
    <scope>NUCLEOTIDE SEQUENCE</scope>
    <source>
        <strain evidence="1">LV25</strain>
    </source>
</reference>